<dbReference type="Proteomes" id="UP000178377">
    <property type="component" value="Unassembled WGS sequence"/>
</dbReference>
<dbReference type="GO" id="GO:0005524">
    <property type="term" value="F:ATP binding"/>
    <property type="evidence" value="ECO:0007669"/>
    <property type="project" value="UniProtKB-UniRule"/>
</dbReference>
<dbReference type="NCBIfam" id="TIGR01525">
    <property type="entry name" value="ATPase-IB_hvy"/>
    <property type="match status" value="1"/>
</dbReference>
<feature type="transmembrane region" description="Helical" evidence="11">
    <location>
        <begin position="651"/>
        <end position="669"/>
    </location>
</feature>
<dbReference type="SFLD" id="SFLDG00002">
    <property type="entry name" value="C1.7:_P-type_atpase_like"/>
    <property type="match status" value="1"/>
</dbReference>
<dbReference type="SUPFAM" id="SSF81653">
    <property type="entry name" value="Calcium ATPase, transduction domain A"/>
    <property type="match status" value="1"/>
</dbReference>
<dbReference type="InterPro" id="IPR044492">
    <property type="entry name" value="P_typ_ATPase_HD_dom"/>
</dbReference>
<dbReference type="GO" id="GO:0016887">
    <property type="term" value="F:ATP hydrolysis activity"/>
    <property type="evidence" value="ECO:0007669"/>
    <property type="project" value="InterPro"/>
</dbReference>
<evidence type="ECO:0000259" key="13">
    <source>
        <dbReference type="Pfam" id="PF00122"/>
    </source>
</evidence>
<dbReference type="PANTHER" id="PTHR43520:SF8">
    <property type="entry name" value="P-TYPE CU(+) TRANSPORTER"/>
    <property type="match status" value="1"/>
</dbReference>
<dbReference type="GO" id="GO:0043682">
    <property type="term" value="F:P-type divalent copper transporter activity"/>
    <property type="evidence" value="ECO:0007669"/>
    <property type="project" value="TreeGrafter"/>
</dbReference>
<keyword evidence="5 11" id="KW-0479">Metal-binding</keyword>
<dbReference type="InterPro" id="IPR027256">
    <property type="entry name" value="P-typ_ATPase_IB"/>
</dbReference>
<dbReference type="EMBL" id="MFEO01000031">
    <property type="protein sequence ID" value="OGE88616.1"/>
    <property type="molecule type" value="Genomic_DNA"/>
</dbReference>
<evidence type="ECO:0000256" key="11">
    <source>
        <dbReference type="RuleBase" id="RU362081"/>
    </source>
</evidence>
<dbReference type="PRINTS" id="PR00943">
    <property type="entry name" value="CUATPASE"/>
</dbReference>
<comment type="similarity">
    <text evidence="2 11">Belongs to the cation transport ATPase (P-type) (TC 3.A.3) family. Type IB subfamily.</text>
</comment>
<feature type="transmembrane region" description="Helical" evidence="11">
    <location>
        <begin position="104"/>
        <end position="122"/>
    </location>
</feature>
<dbReference type="NCBIfam" id="TIGR01511">
    <property type="entry name" value="ATPase-IB1_Cu"/>
    <property type="match status" value="1"/>
</dbReference>
<dbReference type="InterPro" id="IPR036412">
    <property type="entry name" value="HAD-like_sf"/>
</dbReference>
<dbReference type="SFLD" id="SFLDS00003">
    <property type="entry name" value="Haloacid_Dehalogenase"/>
    <property type="match status" value="1"/>
</dbReference>
<keyword evidence="4 11" id="KW-0812">Transmembrane</keyword>
<evidence type="ECO:0000313" key="14">
    <source>
        <dbReference type="EMBL" id="OGE88616.1"/>
    </source>
</evidence>
<dbReference type="AlphaFoldDB" id="A0A1F5PF89"/>
<keyword evidence="6 11" id="KW-0547">Nucleotide-binding</keyword>
<reference evidence="14 15" key="1">
    <citation type="journal article" date="2016" name="Nat. Commun.">
        <title>Thousands of microbial genomes shed light on interconnected biogeochemical processes in an aquifer system.</title>
        <authorList>
            <person name="Anantharaman K."/>
            <person name="Brown C.T."/>
            <person name="Hug L.A."/>
            <person name="Sharon I."/>
            <person name="Castelle C.J."/>
            <person name="Probst A.J."/>
            <person name="Thomas B.C."/>
            <person name="Singh A."/>
            <person name="Wilkins M.J."/>
            <person name="Karaoz U."/>
            <person name="Brodie E.L."/>
            <person name="Williams K.H."/>
            <person name="Hubbard S.S."/>
            <person name="Banfield J.F."/>
        </authorList>
    </citation>
    <scope>NUCLEOTIDE SEQUENCE [LARGE SCALE GENOMIC DNA]</scope>
</reference>
<evidence type="ECO:0000256" key="3">
    <source>
        <dbReference type="ARBA" id="ARBA00022475"/>
    </source>
</evidence>
<dbReference type="InterPro" id="IPR059000">
    <property type="entry name" value="ATPase_P-type_domA"/>
</dbReference>
<evidence type="ECO:0000256" key="8">
    <source>
        <dbReference type="ARBA" id="ARBA00022967"/>
    </source>
</evidence>
<evidence type="ECO:0000256" key="10">
    <source>
        <dbReference type="ARBA" id="ARBA00023136"/>
    </source>
</evidence>
<feature type="transmembrane region" description="Helical" evidence="11">
    <location>
        <begin position="695"/>
        <end position="714"/>
    </location>
</feature>
<comment type="subcellular location">
    <subcellularLocation>
        <location evidence="1">Cell membrane</location>
        <topology evidence="1">Multi-pass membrane protein</topology>
    </subcellularLocation>
</comment>
<dbReference type="InterPro" id="IPR023299">
    <property type="entry name" value="ATPase_P-typ_cyto_dom_N"/>
</dbReference>
<protein>
    <submittedName>
        <fullName evidence="14">Copper-translocating P-type ATPase</fullName>
    </submittedName>
</protein>
<organism evidence="14 15">
    <name type="scientific">Candidatus Doudnabacteria bacterium RIFCSPHIGHO2_01_FULL_50_11</name>
    <dbReference type="NCBI Taxonomy" id="1817828"/>
    <lineage>
        <taxon>Bacteria</taxon>
        <taxon>Candidatus Doudnaibacteriota</taxon>
    </lineage>
</organism>
<feature type="transmembrane region" description="Helical" evidence="11">
    <location>
        <begin position="622"/>
        <end position="645"/>
    </location>
</feature>
<evidence type="ECO:0000256" key="1">
    <source>
        <dbReference type="ARBA" id="ARBA00004651"/>
    </source>
</evidence>
<dbReference type="PROSITE" id="PS00154">
    <property type="entry name" value="ATPASE_E1_E2"/>
    <property type="match status" value="1"/>
</dbReference>
<dbReference type="Gene3D" id="3.40.50.1000">
    <property type="entry name" value="HAD superfamily/HAD-like"/>
    <property type="match status" value="1"/>
</dbReference>
<dbReference type="STRING" id="1817828.A2722_04125"/>
<evidence type="ECO:0000256" key="5">
    <source>
        <dbReference type="ARBA" id="ARBA00022723"/>
    </source>
</evidence>
<feature type="transmembrane region" description="Helical" evidence="11">
    <location>
        <begin position="313"/>
        <end position="341"/>
    </location>
</feature>
<dbReference type="GO" id="GO:0005507">
    <property type="term" value="F:copper ion binding"/>
    <property type="evidence" value="ECO:0007669"/>
    <property type="project" value="TreeGrafter"/>
</dbReference>
<dbReference type="InterPro" id="IPR008250">
    <property type="entry name" value="ATPase_P-typ_transduc_dom_A_sf"/>
</dbReference>
<keyword evidence="9 11" id="KW-1133">Transmembrane helix</keyword>
<comment type="caution">
    <text evidence="14">The sequence shown here is derived from an EMBL/GenBank/DDBJ whole genome shotgun (WGS) entry which is preliminary data.</text>
</comment>
<evidence type="ECO:0000256" key="2">
    <source>
        <dbReference type="ARBA" id="ARBA00006024"/>
    </source>
</evidence>
<dbReference type="PRINTS" id="PR00119">
    <property type="entry name" value="CATATPASE"/>
</dbReference>
<name>A0A1F5PF89_9BACT</name>
<keyword evidence="10 11" id="KW-0472">Membrane</keyword>
<feature type="region of interest" description="Disordered" evidence="12">
    <location>
        <begin position="1"/>
        <end position="23"/>
    </location>
</feature>
<feature type="domain" description="P-type ATPase A" evidence="13">
    <location>
        <begin position="163"/>
        <end position="263"/>
    </location>
</feature>
<evidence type="ECO:0000256" key="6">
    <source>
        <dbReference type="ARBA" id="ARBA00022741"/>
    </source>
</evidence>
<dbReference type="Gene3D" id="3.40.1110.10">
    <property type="entry name" value="Calcium-transporting ATPase, cytoplasmic domain N"/>
    <property type="match status" value="1"/>
</dbReference>
<keyword evidence="8" id="KW-1278">Translocase</keyword>
<dbReference type="GO" id="GO:0055070">
    <property type="term" value="P:copper ion homeostasis"/>
    <property type="evidence" value="ECO:0007669"/>
    <property type="project" value="TreeGrafter"/>
</dbReference>
<feature type="transmembrane region" description="Helical" evidence="11">
    <location>
        <begin position="70"/>
        <end position="92"/>
    </location>
</feature>
<keyword evidence="7 11" id="KW-0067">ATP-binding</keyword>
<dbReference type="PANTHER" id="PTHR43520">
    <property type="entry name" value="ATP7, ISOFORM B"/>
    <property type="match status" value="1"/>
</dbReference>
<accession>A0A1F5PF89</accession>
<evidence type="ECO:0000256" key="12">
    <source>
        <dbReference type="SAM" id="MobiDB-lite"/>
    </source>
</evidence>
<dbReference type="SUPFAM" id="SSF81665">
    <property type="entry name" value="Calcium ATPase, transmembrane domain M"/>
    <property type="match status" value="1"/>
</dbReference>
<evidence type="ECO:0000256" key="4">
    <source>
        <dbReference type="ARBA" id="ARBA00022692"/>
    </source>
</evidence>
<feature type="transmembrane region" description="Helical" evidence="11">
    <location>
        <begin position="37"/>
        <end position="58"/>
    </location>
</feature>
<dbReference type="SFLD" id="SFLDF00027">
    <property type="entry name" value="p-type_atpase"/>
    <property type="match status" value="1"/>
</dbReference>
<sequence length="999" mass="107061">MNLVPDKRVHSGSGHAGHKDDFNKHEGHSTLQFKRKFWVSLILTLPVLLYSELTMKVFGWQPPMFVGAPFLPFVLGSVVFFYGGWVFVAGAWRELRAKLPGMMTLIAIAIVSAYAYSVYATFAAPEHTLFWELTTLITIMLLGHWLEMRAVTGAQGALRELAKLLPDKAEIIVGNGTKTVLLAELKEGDVMLIKPGGKVPADGMVIEGMSELNESMITGESKPVAKKAKDSVIAGTINGDGSLKIKVTQIGEKTFLAGVMRLVAEAQASKSRLQILSDKAAYYLTIIAITAGLTTFIAWLASGAGIVTSTERLVAVLVVACPHALGLAVPLVASISTTMAARNGLLIKQRLALESARSIDIVLFDKTGTLTQGEFGVSEIVPGLEQEYAVLHLAASVDSHSEHPLARAIVREAGKRTIKLSAVKNFQRLPGRGAAGTVSGKSVQVGNAALLEENNITPAPAVTQRLDALSKQGKTIIYVISGKRFSGAIALADTIRPESREAITALKQLGLKTAMITGDSEDVAAWVAKELQLDEYFSRVLPDQKAEKVQGLQSKGIKVAMVGDGVNDAPALAAADLGIAIGAGTNVAVESAGIILVKNDPRDIPKIIKLSGLTYQKMIQNLWWATGYNVVAIPLAAGVLASWGIILQPALAAVFMSLSTIIVAINAVLMRKNSLTEFKNYVNPEKLLKGMKKTFFISLIVFLLIILIAENPLFGVGIHIERKPLYYKLLGQSVPSRSDQASNEAGGYDQELTSSVIPSGGIELAVTWGDIGKQLVSAGVIDLPKLEALYGQRGGLEEQLRGFLDGATSGHLRIDQDNAPFLLNLLWALGLGNSNVILETGEMSSPQYGAAANYASTGGWTLAKGDPMKHFARHTFMSLTEQEQALVDRIARNIYRPCCDNPTHFPDCNHGMAMLGLLELAAAQGASEQEMYQAALAANSYWFPDTYLTLAKYFKSQGKDWPVPASQVLTAEYSSASGYQQIQKRVSPAPAGNSGGCAV</sequence>
<dbReference type="InterPro" id="IPR001757">
    <property type="entry name" value="P_typ_ATPase"/>
</dbReference>
<dbReference type="InterPro" id="IPR023214">
    <property type="entry name" value="HAD_sf"/>
</dbReference>
<dbReference type="Pfam" id="PF00702">
    <property type="entry name" value="Hydrolase"/>
    <property type="match status" value="1"/>
</dbReference>
<dbReference type="FunFam" id="2.70.150.10:FF:000020">
    <property type="entry name" value="Copper-exporting P-type ATPase A"/>
    <property type="match status" value="1"/>
</dbReference>
<feature type="transmembrane region" description="Helical" evidence="11">
    <location>
        <begin position="128"/>
        <end position="146"/>
    </location>
</feature>
<evidence type="ECO:0000256" key="7">
    <source>
        <dbReference type="ARBA" id="ARBA00022840"/>
    </source>
</evidence>
<dbReference type="GO" id="GO:0005886">
    <property type="term" value="C:plasma membrane"/>
    <property type="evidence" value="ECO:0007669"/>
    <property type="project" value="UniProtKB-SubCell"/>
</dbReference>
<dbReference type="NCBIfam" id="TIGR01494">
    <property type="entry name" value="ATPase_P-type"/>
    <property type="match status" value="1"/>
</dbReference>
<proteinExistence type="inferred from homology"/>
<dbReference type="InterPro" id="IPR023298">
    <property type="entry name" value="ATPase_P-typ_TM_dom_sf"/>
</dbReference>
<gene>
    <name evidence="14" type="ORF">A2722_04125</name>
</gene>
<dbReference type="InterPro" id="IPR018303">
    <property type="entry name" value="ATPase_P-typ_P_site"/>
</dbReference>
<feature type="transmembrane region" description="Helical" evidence="11">
    <location>
        <begin position="280"/>
        <end position="301"/>
    </location>
</feature>
<evidence type="ECO:0000313" key="15">
    <source>
        <dbReference type="Proteomes" id="UP000178377"/>
    </source>
</evidence>
<dbReference type="Gene3D" id="2.70.150.10">
    <property type="entry name" value="Calcium-transporting ATPase, cytoplasmic transduction domain A"/>
    <property type="match status" value="1"/>
</dbReference>
<dbReference type="Pfam" id="PF00122">
    <property type="entry name" value="E1-E2_ATPase"/>
    <property type="match status" value="1"/>
</dbReference>
<dbReference type="SUPFAM" id="SSF56784">
    <property type="entry name" value="HAD-like"/>
    <property type="match status" value="1"/>
</dbReference>
<keyword evidence="3 11" id="KW-1003">Cell membrane</keyword>
<evidence type="ECO:0000256" key="9">
    <source>
        <dbReference type="ARBA" id="ARBA00022989"/>
    </source>
</evidence>